<dbReference type="PIRSF" id="PIRSF022603">
    <property type="entry name" value="UCP022603"/>
    <property type="match status" value="1"/>
</dbReference>
<proteinExistence type="inferred from homology"/>
<evidence type="ECO:0000256" key="1">
    <source>
        <dbReference type="ARBA" id="ARBA00024204"/>
    </source>
</evidence>
<sequence>MGNELTINTPTKVLESNLKVKGGDDVHMEKLTITRERCINPSLVDSFLRLLRHNTDDVIRQKLNNVGGTNEKIKSERCNEYVHKELYSCWAVRDKVISFCDNEAASMKKELDANYGGTTETITAASDLRLDPYAAREKQEEKEFHYNDLRNLQRWVQNQREVEGILQNTSNRILQSSCDANTNYIAQFEDFRRTIQ</sequence>
<dbReference type="OrthoDB" id="5593818at2759"/>
<dbReference type="InterPro" id="IPR019171">
    <property type="entry name" value="MIX23"/>
</dbReference>
<comment type="similarity">
    <text evidence="1">Belongs to the MIX23 family.</text>
</comment>
<dbReference type="InterPro" id="IPR016805">
    <property type="entry name" value="MIX23_fungal"/>
</dbReference>
<dbReference type="PANTHER" id="PTHR31905:SF2">
    <property type="entry name" value="PROTEIN MIX23"/>
    <property type="match status" value="1"/>
</dbReference>
<dbReference type="Pfam" id="PF09774">
    <property type="entry name" value="MIX23"/>
    <property type="match status" value="1"/>
</dbReference>
<dbReference type="OMA" id="QFCFNER"/>
<evidence type="ECO:0000313" key="2">
    <source>
        <dbReference type="EMBL" id="SCW00121.1"/>
    </source>
</evidence>
<dbReference type="AlphaFoldDB" id="A0A1G4M8J4"/>
<dbReference type="Proteomes" id="UP000190831">
    <property type="component" value="Chromosome B"/>
</dbReference>
<name>A0A1G4M8J4_LACFM</name>
<dbReference type="EMBL" id="LT598489">
    <property type="protein sequence ID" value="SCW00121.1"/>
    <property type="molecule type" value="Genomic_DNA"/>
</dbReference>
<evidence type="ECO:0000313" key="3">
    <source>
        <dbReference type="Proteomes" id="UP000190831"/>
    </source>
</evidence>
<gene>
    <name evidence="2" type="ORF">LAFE_0B09912G</name>
</gene>
<keyword evidence="3" id="KW-1185">Reference proteome</keyword>
<accession>A0A1G4M8J4</accession>
<protein>
    <submittedName>
        <fullName evidence="2">LAFE_0B09912g1_1</fullName>
    </submittedName>
</protein>
<organism evidence="2 3">
    <name type="scientific">Lachancea fermentati</name>
    <name type="common">Zygosaccharomyces fermentati</name>
    <dbReference type="NCBI Taxonomy" id="4955"/>
    <lineage>
        <taxon>Eukaryota</taxon>
        <taxon>Fungi</taxon>
        <taxon>Dikarya</taxon>
        <taxon>Ascomycota</taxon>
        <taxon>Saccharomycotina</taxon>
        <taxon>Saccharomycetes</taxon>
        <taxon>Saccharomycetales</taxon>
        <taxon>Saccharomycetaceae</taxon>
        <taxon>Lachancea</taxon>
    </lineage>
</organism>
<reference evidence="3" key="1">
    <citation type="submission" date="2016-03" db="EMBL/GenBank/DDBJ databases">
        <authorList>
            <person name="Devillers H."/>
        </authorList>
    </citation>
    <scope>NUCLEOTIDE SEQUENCE [LARGE SCALE GENOMIC DNA]</scope>
</reference>
<dbReference type="PANTHER" id="PTHR31905">
    <property type="entry name" value="COILED-COIL DOMAIN-CONTAINING PROTEIN 58"/>
    <property type="match status" value="1"/>
</dbReference>
<dbReference type="GO" id="GO:0005758">
    <property type="term" value="C:mitochondrial intermembrane space"/>
    <property type="evidence" value="ECO:0007669"/>
    <property type="project" value="InterPro"/>
</dbReference>